<evidence type="ECO:0000313" key="3">
    <source>
        <dbReference type="EMBL" id="AIG98138.1"/>
    </source>
</evidence>
<dbReference type="AlphaFoldDB" id="A0A075WKR7"/>
<evidence type="ECO:0000256" key="1">
    <source>
        <dbReference type="SAM" id="MobiDB-lite"/>
    </source>
</evidence>
<feature type="domain" description="DUF2202" evidence="2">
    <location>
        <begin position="81"/>
        <end position="242"/>
    </location>
</feature>
<gene>
    <name evidence="3" type="ORF">AFULGI_00013670</name>
</gene>
<feature type="compositionally biased region" description="Low complexity" evidence="1">
    <location>
        <begin position="28"/>
        <end position="45"/>
    </location>
</feature>
<reference evidence="3 4" key="1">
    <citation type="submission" date="2013-07" db="EMBL/GenBank/DDBJ databases">
        <title>Genome of Archaeoglobus fulgidus.</title>
        <authorList>
            <person name="Fiebig A."/>
            <person name="Birkeland N.-K."/>
        </authorList>
    </citation>
    <scope>NUCLEOTIDE SEQUENCE [LARGE SCALE GENOMIC DNA]</scope>
    <source>
        <strain evidence="3 4">DSM 8774</strain>
    </source>
</reference>
<dbReference type="EMBL" id="CP006577">
    <property type="protein sequence ID" value="AIG98138.1"/>
    <property type="molecule type" value="Genomic_DNA"/>
</dbReference>
<dbReference type="HOGENOM" id="CLU_051317_0_0_2"/>
<name>A0A075WKR7_ARCFL</name>
<dbReference type="Pfam" id="PF09968">
    <property type="entry name" value="DUF2202"/>
    <property type="match status" value="1"/>
</dbReference>
<dbReference type="GeneID" id="24794871"/>
<dbReference type="PROSITE" id="PS51257">
    <property type="entry name" value="PROKAR_LIPOPROTEIN"/>
    <property type="match status" value="1"/>
</dbReference>
<dbReference type="RefSeq" id="WP_156029522.1">
    <property type="nucleotide sequence ID" value="NZ_CP006577.1"/>
</dbReference>
<evidence type="ECO:0000313" key="4">
    <source>
        <dbReference type="Proteomes" id="UP000028501"/>
    </source>
</evidence>
<dbReference type="Gene3D" id="1.20.1260.10">
    <property type="match status" value="1"/>
</dbReference>
<proteinExistence type="predicted"/>
<dbReference type="KEGG" id="afg:AFULGI_00013670"/>
<dbReference type="Proteomes" id="UP000028501">
    <property type="component" value="Chromosome"/>
</dbReference>
<organism evidence="3 4">
    <name type="scientific">Archaeoglobus fulgidus DSM 8774</name>
    <dbReference type="NCBI Taxonomy" id="1344584"/>
    <lineage>
        <taxon>Archaea</taxon>
        <taxon>Methanobacteriati</taxon>
        <taxon>Methanobacteriota</taxon>
        <taxon>Archaeoglobi</taxon>
        <taxon>Archaeoglobales</taxon>
        <taxon>Archaeoglobaceae</taxon>
        <taxon>Archaeoglobus</taxon>
    </lineage>
</organism>
<protein>
    <recommendedName>
        <fullName evidence="2">DUF2202 domain-containing protein</fullName>
    </recommendedName>
</protein>
<feature type="region of interest" description="Disordered" evidence="1">
    <location>
        <begin position="26"/>
        <end position="53"/>
    </location>
</feature>
<dbReference type="InterPro" id="IPR019243">
    <property type="entry name" value="DUF2202"/>
</dbReference>
<dbReference type="InterPro" id="IPR009078">
    <property type="entry name" value="Ferritin-like_SF"/>
</dbReference>
<dbReference type="CDD" id="cd01048">
    <property type="entry name" value="Ferritin_like_AB2"/>
    <property type="match status" value="1"/>
</dbReference>
<dbReference type="SUPFAM" id="SSF47240">
    <property type="entry name" value="Ferritin-like"/>
    <property type="match status" value="1"/>
</dbReference>
<sequence>MWKKYVGPILILLVVLSFSGCAQKEVAPVQQTPTESTTPVSTPMGKGHGNGMGQGAGMGMDLSYLRDYISSIETGTLSNQEKEDILHMREEEKLARDVYLTLYEKWNHRSFYNIAQSEQTHMDAVKLLIEKYGLEDPAEGKDVGEFTNPKFQELYNQLVEEGSKSLVDAFKVGAMIEELDIADLKECLNATDKPDITIVYQNLMKGSRNHLRAFNWNLENLGATYEPQYISVEEYNQIVNSEMETGMAQ</sequence>
<dbReference type="InterPro" id="IPR012347">
    <property type="entry name" value="Ferritin-like"/>
</dbReference>
<evidence type="ECO:0000259" key="2">
    <source>
        <dbReference type="Pfam" id="PF09968"/>
    </source>
</evidence>
<accession>A0A075WKR7</accession>